<organism evidence="1 2">
    <name type="scientific">Chromobacterium violaceum</name>
    <dbReference type="NCBI Taxonomy" id="536"/>
    <lineage>
        <taxon>Bacteria</taxon>
        <taxon>Pseudomonadati</taxon>
        <taxon>Pseudomonadota</taxon>
        <taxon>Betaproteobacteria</taxon>
        <taxon>Neisseriales</taxon>
        <taxon>Chromobacteriaceae</taxon>
        <taxon>Chromobacterium</taxon>
    </lineage>
</organism>
<evidence type="ECO:0000313" key="2">
    <source>
        <dbReference type="Proteomes" id="UP000275777"/>
    </source>
</evidence>
<evidence type="ECO:0000313" key="1">
    <source>
        <dbReference type="EMBL" id="VEB44813.1"/>
    </source>
</evidence>
<name>A0A3S4LKZ4_CHRVL</name>
<proteinExistence type="predicted"/>
<reference evidence="1 2" key="1">
    <citation type="submission" date="2018-12" db="EMBL/GenBank/DDBJ databases">
        <authorList>
            <consortium name="Pathogen Informatics"/>
        </authorList>
    </citation>
    <scope>NUCLEOTIDE SEQUENCE [LARGE SCALE GENOMIC DNA]</scope>
    <source>
        <strain evidence="1 2">NCTC9695</strain>
    </source>
</reference>
<dbReference type="Proteomes" id="UP000275777">
    <property type="component" value="Chromosome"/>
</dbReference>
<gene>
    <name evidence="1" type="ORF">NCTC9695_05317</name>
</gene>
<dbReference type="EMBL" id="LR134182">
    <property type="protein sequence ID" value="VEB44813.1"/>
    <property type="molecule type" value="Genomic_DNA"/>
</dbReference>
<sequence>MERVLAQLDDGERAALESGLRVYRRALSQAERQRGYVIRRWRRPTMASWRR</sequence>
<protein>
    <submittedName>
        <fullName evidence="1">Uncharacterized protein</fullName>
    </submittedName>
</protein>
<dbReference type="AlphaFoldDB" id="A0A3S4LKZ4"/>
<accession>A0A3S4LKZ4</accession>